<dbReference type="GeneID" id="63679460"/>
<name>A0A0C2IZG8_9PEZI</name>
<keyword evidence="3" id="KW-1185">Reference proteome</keyword>
<evidence type="ECO:0000313" key="3">
    <source>
        <dbReference type="Proteomes" id="UP000031575"/>
    </source>
</evidence>
<dbReference type="AlphaFoldDB" id="A0A0C2IZG8"/>
<dbReference type="HOGENOM" id="CLU_183209_0_0_1"/>
<reference evidence="2 3" key="1">
    <citation type="journal article" date="2014" name="BMC Genomics">
        <title>Comparative genomics of the major fungal agents of human and animal Sporotrichosis: Sporothrix schenckii and Sporothrix brasiliensis.</title>
        <authorList>
            <person name="Teixeira M.M."/>
            <person name="de Almeida L.G."/>
            <person name="Kubitschek-Barreira P."/>
            <person name="Alves F.L."/>
            <person name="Kioshima E.S."/>
            <person name="Abadio A.K."/>
            <person name="Fernandes L."/>
            <person name="Derengowski L.S."/>
            <person name="Ferreira K.S."/>
            <person name="Souza R.C."/>
            <person name="Ruiz J.C."/>
            <person name="de Andrade N.C."/>
            <person name="Paes H.C."/>
            <person name="Nicola A.M."/>
            <person name="Albuquerque P."/>
            <person name="Gerber A.L."/>
            <person name="Martins V.P."/>
            <person name="Peconick L.D."/>
            <person name="Neto A.V."/>
            <person name="Chaucanez C.B."/>
            <person name="Silva P.A."/>
            <person name="Cunha O.L."/>
            <person name="de Oliveira F.F."/>
            <person name="dos Santos T.C."/>
            <person name="Barros A.L."/>
            <person name="Soares M.A."/>
            <person name="de Oliveira L.M."/>
            <person name="Marini M.M."/>
            <person name="Villalobos-Duno H."/>
            <person name="Cunha M.M."/>
            <person name="de Hoog S."/>
            <person name="da Silveira J.F."/>
            <person name="Henrissat B."/>
            <person name="Nino-Vega G.A."/>
            <person name="Cisalpino P.S."/>
            <person name="Mora-Montes H.M."/>
            <person name="Almeida S.R."/>
            <person name="Stajich J.E."/>
            <person name="Lopes-Bezerra L.M."/>
            <person name="Vasconcelos A.T."/>
            <person name="Felipe M.S."/>
        </authorList>
    </citation>
    <scope>NUCLEOTIDE SEQUENCE [LARGE SCALE GENOMIC DNA]</scope>
    <source>
        <strain evidence="2 3">5110</strain>
    </source>
</reference>
<accession>A0A0C2IZG8</accession>
<protein>
    <submittedName>
        <fullName evidence="2">Uncharacterized protein</fullName>
    </submittedName>
</protein>
<dbReference type="EMBL" id="AWTV01000004">
    <property type="protein sequence ID" value="KIH94506.1"/>
    <property type="molecule type" value="Genomic_DNA"/>
</dbReference>
<sequence length="69" mass="7254">MGFGDEIKEVENAVDGQTSAQQQTQNKSDSGIDTVLDSAVDGLASREGVSAALDPEINNVVNDEANKFL</sequence>
<dbReference type="RefSeq" id="XP_040622516.1">
    <property type="nucleotide sequence ID" value="XM_040764539.1"/>
</dbReference>
<organism evidence="2 3">
    <name type="scientific">Sporothrix brasiliensis 5110</name>
    <dbReference type="NCBI Taxonomy" id="1398154"/>
    <lineage>
        <taxon>Eukaryota</taxon>
        <taxon>Fungi</taxon>
        <taxon>Dikarya</taxon>
        <taxon>Ascomycota</taxon>
        <taxon>Pezizomycotina</taxon>
        <taxon>Sordariomycetes</taxon>
        <taxon>Sordariomycetidae</taxon>
        <taxon>Ophiostomatales</taxon>
        <taxon>Ophiostomataceae</taxon>
        <taxon>Sporothrix</taxon>
    </lineage>
</organism>
<feature type="compositionally biased region" description="Polar residues" evidence="1">
    <location>
        <begin position="15"/>
        <end position="31"/>
    </location>
</feature>
<comment type="caution">
    <text evidence="2">The sequence shown here is derived from an EMBL/GenBank/DDBJ whole genome shotgun (WGS) entry which is preliminary data.</text>
</comment>
<evidence type="ECO:0000256" key="1">
    <source>
        <dbReference type="SAM" id="MobiDB-lite"/>
    </source>
</evidence>
<evidence type="ECO:0000313" key="2">
    <source>
        <dbReference type="EMBL" id="KIH94506.1"/>
    </source>
</evidence>
<gene>
    <name evidence="2" type="ORF">SPBR_06277</name>
</gene>
<feature type="region of interest" description="Disordered" evidence="1">
    <location>
        <begin position="1"/>
        <end position="33"/>
    </location>
</feature>
<proteinExistence type="predicted"/>
<dbReference type="VEuPathDB" id="FungiDB:SPBR_06277"/>
<dbReference type="Proteomes" id="UP000031575">
    <property type="component" value="Unassembled WGS sequence"/>
</dbReference>
<feature type="compositionally biased region" description="Basic and acidic residues" evidence="1">
    <location>
        <begin position="1"/>
        <end position="11"/>
    </location>
</feature>
<dbReference type="OrthoDB" id="2872121at2759"/>